<dbReference type="InterPro" id="IPR007737">
    <property type="entry name" value="Mga_HTH"/>
</dbReference>
<dbReference type="PROSITE" id="PS51372">
    <property type="entry name" value="PRD_2"/>
    <property type="match status" value="2"/>
</dbReference>
<protein>
    <submittedName>
        <fullName evidence="9">Lichenan operon transcriptional antiterminator</fullName>
    </submittedName>
</protein>
<dbReference type="GO" id="GO:0006355">
    <property type="term" value="P:regulation of DNA-templated transcription"/>
    <property type="evidence" value="ECO:0007669"/>
    <property type="project" value="InterPro"/>
</dbReference>
<evidence type="ECO:0000256" key="5">
    <source>
        <dbReference type="ARBA" id="ARBA00023163"/>
    </source>
</evidence>
<evidence type="ECO:0000259" key="8">
    <source>
        <dbReference type="PROSITE" id="PS51372"/>
    </source>
</evidence>
<gene>
    <name evidence="9" type="ORF">SAMN02745207_01907</name>
</gene>
<accession>A0A1M5UUG7</accession>
<feature type="domain" description="PTS EIIB type-2" evidence="7">
    <location>
        <begin position="413"/>
        <end position="503"/>
    </location>
</feature>
<dbReference type="Pfam" id="PF00359">
    <property type="entry name" value="PTS_EIIA_2"/>
    <property type="match status" value="1"/>
</dbReference>
<name>A0A1M5UUG7_9CLOT</name>
<proteinExistence type="predicted"/>
<dbReference type="PANTHER" id="PTHR30185:SF13">
    <property type="entry name" value="LICABCH OPERON REGULATOR-RELATED"/>
    <property type="match status" value="1"/>
</dbReference>
<keyword evidence="1" id="KW-0808">Transferase</keyword>
<dbReference type="InterPro" id="IPR013196">
    <property type="entry name" value="HTH_11"/>
</dbReference>
<dbReference type="Gene3D" id="3.40.930.10">
    <property type="entry name" value="Mannitol-specific EII, Chain A"/>
    <property type="match status" value="1"/>
</dbReference>
<keyword evidence="10" id="KW-1185">Reference proteome</keyword>
<dbReference type="PROSITE" id="PS51094">
    <property type="entry name" value="PTS_EIIA_TYPE_2"/>
    <property type="match status" value="1"/>
</dbReference>
<evidence type="ECO:0000259" key="7">
    <source>
        <dbReference type="PROSITE" id="PS51099"/>
    </source>
</evidence>
<dbReference type="Gene3D" id="3.40.50.2300">
    <property type="match status" value="1"/>
</dbReference>
<reference evidence="9 10" key="1">
    <citation type="submission" date="2016-11" db="EMBL/GenBank/DDBJ databases">
        <authorList>
            <person name="Jaros S."/>
            <person name="Januszkiewicz K."/>
            <person name="Wedrychowicz H."/>
        </authorList>
    </citation>
    <scope>NUCLEOTIDE SEQUENCE [LARGE SCALE GENOMIC DNA]</scope>
    <source>
        <strain evidence="9 10">DSM 8605</strain>
    </source>
</reference>
<dbReference type="InterPro" id="IPR036388">
    <property type="entry name" value="WH-like_DNA-bd_sf"/>
</dbReference>
<feature type="domain" description="PRD" evidence="8">
    <location>
        <begin position="187"/>
        <end position="292"/>
    </location>
</feature>
<sequence length="659" mass="75591">MEFTSREKKILNTLYSKSRKIVIADLANICGVTTRTIKKDIESINYKLDVNDAKIATKSGVGVWLEISTDDMKQNFKRHISDNKEFKNPILPDERYVWIINKLVETNELISFSEMAEELYVSKSTIVNDLIKVEEFLNEFKATLSKQKKHGTKIIADEKTLRLLKANIYKKIIDKHQSVITEDLINLIKGVNLELIKDVLVKNEEENNFILSDISFKGLLIHIGISINRIKQDKNVRMVKEDITLLKKQSEWNIAKNIAKDLSEAFQVSIDECEIGYITIHLAGAKIQNDISDNRINDSYLKDIDEELYFNLKLILDKISLKTGFDFSKDRTLFVALFLHIRPAINRLKNNIRLDNPYKEEIKKEYSMEYALATFACQDIQEIYDIQANDDEICYIAMHFGASIERSKDQIKTKAILICASGLGTSQLLYTKVNKEFPSIEVVKVMGYNQALGKLKDLSYDIIISTVPFQYEGKEVINVSPLLTRSDSERISNAINTKPVYKNNFLSTSNVLFSYLNLNSIFLKIKENSRDEILKSMCMKLKELGAVEDGYYESVMKREEFKSTAIGNLVAIPHSFDGYVNKSQISIATLKNPISWGEDKVQMVCMIALNVKDNKDFSEIFDNLEKIISRKENVKLLSKQEDKLGFINLLNELIEKQGE</sequence>
<evidence type="ECO:0000313" key="9">
    <source>
        <dbReference type="EMBL" id="SHH66586.1"/>
    </source>
</evidence>
<dbReference type="SUPFAM" id="SSF46785">
    <property type="entry name" value="Winged helix' DNA-binding domain"/>
    <property type="match status" value="1"/>
</dbReference>
<dbReference type="Proteomes" id="UP000184447">
    <property type="component" value="Unassembled WGS sequence"/>
</dbReference>
<dbReference type="InterPro" id="IPR002178">
    <property type="entry name" value="PTS_EIIA_type-2_dom"/>
</dbReference>
<dbReference type="SUPFAM" id="SSF52794">
    <property type="entry name" value="PTS system IIB component-like"/>
    <property type="match status" value="1"/>
</dbReference>
<dbReference type="GO" id="GO:0009401">
    <property type="term" value="P:phosphoenolpyruvate-dependent sugar phosphotransferase system"/>
    <property type="evidence" value="ECO:0007669"/>
    <property type="project" value="InterPro"/>
</dbReference>
<feature type="domain" description="PTS EIIA type-2" evidence="6">
    <location>
        <begin position="514"/>
        <end position="653"/>
    </location>
</feature>
<dbReference type="SUPFAM" id="SSF55804">
    <property type="entry name" value="Phoshotransferase/anion transport protein"/>
    <property type="match status" value="1"/>
</dbReference>
<dbReference type="Pfam" id="PF08279">
    <property type="entry name" value="HTH_11"/>
    <property type="match status" value="1"/>
</dbReference>
<evidence type="ECO:0000256" key="2">
    <source>
        <dbReference type="ARBA" id="ARBA00022737"/>
    </source>
</evidence>
<dbReference type="InterPro" id="IPR013011">
    <property type="entry name" value="PTS_EIIB_2"/>
</dbReference>
<keyword evidence="2" id="KW-0677">Repeat</keyword>
<dbReference type="AlphaFoldDB" id="A0A1M5UUG7"/>
<evidence type="ECO:0000256" key="1">
    <source>
        <dbReference type="ARBA" id="ARBA00022679"/>
    </source>
</evidence>
<keyword evidence="4" id="KW-0010">Activator</keyword>
<evidence type="ECO:0000256" key="3">
    <source>
        <dbReference type="ARBA" id="ARBA00023015"/>
    </source>
</evidence>
<dbReference type="InterPro" id="IPR050661">
    <property type="entry name" value="BglG_antiterminators"/>
</dbReference>
<evidence type="ECO:0000313" key="10">
    <source>
        <dbReference type="Proteomes" id="UP000184447"/>
    </source>
</evidence>
<dbReference type="PROSITE" id="PS51099">
    <property type="entry name" value="PTS_EIIB_TYPE_2"/>
    <property type="match status" value="1"/>
</dbReference>
<dbReference type="InterPro" id="IPR011608">
    <property type="entry name" value="PRD"/>
</dbReference>
<dbReference type="Pfam" id="PF05043">
    <property type="entry name" value="Mga"/>
    <property type="match status" value="1"/>
</dbReference>
<dbReference type="SUPFAM" id="SSF63520">
    <property type="entry name" value="PTS-regulatory domain, PRD"/>
    <property type="match status" value="2"/>
</dbReference>
<dbReference type="CDD" id="cd05568">
    <property type="entry name" value="PTS_IIB_bgl_like"/>
    <property type="match status" value="1"/>
</dbReference>
<dbReference type="InterPro" id="IPR036095">
    <property type="entry name" value="PTS_EIIB-like_sf"/>
</dbReference>
<feature type="domain" description="PRD" evidence="8">
    <location>
        <begin position="303"/>
        <end position="410"/>
    </location>
</feature>
<keyword evidence="3" id="KW-0805">Transcription regulation</keyword>
<dbReference type="Gene3D" id="1.10.1790.10">
    <property type="entry name" value="PRD domain"/>
    <property type="match status" value="2"/>
</dbReference>
<dbReference type="RefSeq" id="WP_073338210.1">
    <property type="nucleotide sequence ID" value="NZ_FQXM01000009.1"/>
</dbReference>
<dbReference type="Pfam" id="PF00874">
    <property type="entry name" value="PRD"/>
    <property type="match status" value="2"/>
</dbReference>
<dbReference type="EMBL" id="FQXM01000009">
    <property type="protein sequence ID" value="SHH66586.1"/>
    <property type="molecule type" value="Genomic_DNA"/>
</dbReference>
<organism evidence="9 10">
    <name type="scientific">Clostridium grantii DSM 8605</name>
    <dbReference type="NCBI Taxonomy" id="1121316"/>
    <lineage>
        <taxon>Bacteria</taxon>
        <taxon>Bacillati</taxon>
        <taxon>Bacillota</taxon>
        <taxon>Clostridia</taxon>
        <taxon>Eubacteriales</taxon>
        <taxon>Clostridiaceae</taxon>
        <taxon>Clostridium</taxon>
    </lineage>
</organism>
<keyword evidence="5" id="KW-0804">Transcription</keyword>
<dbReference type="InterPro" id="IPR016152">
    <property type="entry name" value="PTrfase/Anion_transptr"/>
</dbReference>
<dbReference type="OrthoDB" id="3175596at2"/>
<dbReference type="PANTHER" id="PTHR30185">
    <property type="entry name" value="CRYPTIC BETA-GLUCOSIDE BGL OPERON ANTITERMINATOR"/>
    <property type="match status" value="1"/>
</dbReference>
<dbReference type="GO" id="GO:0008982">
    <property type="term" value="F:protein-N(PI)-phosphohistidine-sugar phosphotransferase activity"/>
    <property type="evidence" value="ECO:0007669"/>
    <property type="project" value="InterPro"/>
</dbReference>
<dbReference type="STRING" id="1121316.SAMN02745207_01907"/>
<dbReference type="Gene3D" id="1.10.10.10">
    <property type="entry name" value="Winged helix-like DNA-binding domain superfamily/Winged helix DNA-binding domain"/>
    <property type="match status" value="2"/>
</dbReference>
<dbReference type="InterPro" id="IPR036390">
    <property type="entry name" value="WH_DNA-bd_sf"/>
</dbReference>
<dbReference type="CDD" id="cd00211">
    <property type="entry name" value="PTS_IIA_fru"/>
    <property type="match status" value="1"/>
</dbReference>
<evidence type="ECO:0000256" key="4">
    <source>
        <dbReference type="ARBA" id="ARBA00023159"/>
    </source>
</evidence>
<dbReference type="InterPro" id="IPR036634">
    <property type="entry name" value="PRD_sf"/>
</dbReference>
<evidence type="ECO:0000259" key="6">
    <source>
        <dbReference type="PROSITE" id="PS51094"/>
    </source>
</evidence>